<evidence type="ECO:0000259" key="4">
    <source>
        <dbReference type="PROSITE" id="PS52003"/>
    </source>
</evidence>
<evidence type="ECO:0000313" key="5">
    <source>
        <dbReference type="Ensembl" id="ENSHCOP00000024683.1"/>
    </source>
</evidence>
<dbReference type="InterPro" id="IPR015389">
    <property type="entry name" value="PD-C2-AF1"/>
</dbReference>
<dbReference type="GO" id="GO:0003677">
    <property type="term" value="F:DNA binding"/>
    <property type="evidence" value="ECO:0007669"/>
    <property type="project" value="InterPro"/>
</dbReference>
<evidence type="ECO:0000256" key="3">
    <source>
        <dbReference type="ARBA" id="ARBA00023163"/>
    </source>
</evidence>
<protein>
    <recommendedName>
        <fullName evidence="4">OCA domain-containing protein</fullName>
    </recommendedName>
</protein>
<dbReference type="AlphaFoldDB" id="A0A3Q2ZEL1"/>
<dbReference type="GO" id="GO:0070974">
    <property type="term" value="F:POU domain binding"/>
    <property type="evidence" value="ECO:0007669"/>
    <property type="project" value="InterPro"/>
</dbReference>
<dbReference type="Ensembl" id="ENSHCOT00000026561.1">
    <property type="protein sequence ID" value="ENSHCOP00000024683.1"/>
    <property type="gene ID" value="ENSHCOG00000000399.1"/>
</dbReference>
<keyword evidence="6" id="KW-1185">Reference proteome</keyword>
<feature type="domain" description="OCA" evidence="4">
    <location>
        <begin position="7"/>
        <end position="29"/>
    </location>
</feature>
<accession>A0A3Q2ZEL1</accession>
<dbReference type="STRING" id="109280.ENSHCOP00000024683"/>
<keyword evidence="1" id="KW-0805">Transcription regulation</keyword>
<reference evidence="5" key="2">
    <citation type="submission" date="2025-09" db="UniProtKB">
        <authorList>
            <consortium name="Ensembl"/>
        </authorList>
    </citation>
    <scope>IDENTIFICATION</scope>
</reference>
<dbReference type="PROSITE" id="PS52003">
    <property type="entry name" value="OCA"/>
    <property type="match status" value="1"/>
</dbReference>
<name>A0A3Q2ZEL1_HIPCM</name>
<keyword evidence="3" id="KW-0804">Transcription</keyword>
<proteinExistence type="predicted"/>
<organism evidence="5 6">
    <name type="scientific">Hippocampus comes</name>
    <name type="common">Tiger tail seahorse</name>
    <dbReference type="NCBI Taxonomy" id="109280"/>
    <lineage>
        <taxon>Eukaryota</taxon>
        <taxon>Metazoa</taxon>
        <taxon>Chordata</taxon>
        <taxon>Craniata</taxon>
        <taxon>Vertebrata</taxon>
        <taxon>Euteleostomi</taxon>
        <taxon>Actinopterygii</taxon>
        <taxon>Neopterygii</taxon>
        <taxon>Teleostei</taxon>
        <taxon>Neoteleostei</taxon>
        <taxon>Acanthomorphata</taxon>
        <taxon>Syngnathiaria</taxon>
        <taxon>Syngnathiformes</taxon>
        <taxon>Syngnathoidei</taxon>
        <taxon>Syngnathidae</taxon>
        <taxon>Hippocampus</taxon>
    </lineage>
</organism>
<dbReference type="Pfam" id="PF09310">
    <property type="entry name" value="PD-C2-AF1"/>
    <property type="match status" value="1"/>
</dbReference>
<sequence length="182" mass="20147">CHWKSRSRPYQGVRVKDSVKELLRRKRSAELLSTKTTAHAPVSTSYWSMHDPYRQIRTIPVGATTCSLPQMDLPDLGCAYLPWTHPLTTLSTVISGVQFASGSTPVSGSSFVHTPLSKSLTNQDIASQHQILEPLQYSDQTNPKLHNETPNLLDKILEDQGKGEDSGGKVSYSNSFYLPSAF</sequence>
<reference evidence="5" key="1">
    <citation type="submission" date="2025-08" db="UniProtKB">
        <authorList>
            <consortium name="Ensembl"/>
        </authorList>
    </citation>
    <scope>IDENTIFICATION</scope>
</reference>
<dbReference type="Proteomes" id="UP000264820">
    <property type="component" value="Unplaced"/>
</dbReference>
<keyword evidence="2" id="KW-0010">Activator</keyword>
<evidence type="ECO:0000256" key="2">
    <source>
        <dbReference type="ARBA" id="ARBA00023159"/>
    </source>
</evidence>
<dbReference type="InterPro" id="IPR047571">
    <property type="entry name" value="OCA"/>
</dbReference>
<evidence type="ECO:0000313" key="6">
    <source>
        <dbReference type="Proteomes" id="UP000264820"/>
    </source>
</evidence>
<evidence type="ECO:0000256" key="1">
    <source>
        <dbReference type="ARBA" id="ARBA00023015"/>
    </source>
</evidence>